<name>A0A0E9PLR8_ANGAN</name>
<sequence>MEVYEILTIPYNS</sequence>
<proteinExistence type="predicted"/>
<organism evidence="1">
    <name type="scientific">Anguilla anguilla</name>
    <name type="common">European freshwater eel</name>
    <name type="synonym">Muraena anguilla</name>
    <dbReference type="NCBI Taxonomy" id="7936"/>
    <lineage>
        <taxon>Eukaryota</taxon>
        <taxon>Metazoa</taxon>
        <taxon>Chordata</taxon>
        <taxon>Craniata</taxon>
        <taxon>Vertebrata</taxon>
        <taxon>Euteleostomi</taxon>
        <taxon>Actinopterygii</taxon>
        <taxon>Neopterygii</taxon>
        <taxon>Teleostei</taxon>
        <taxon>Anguilliformes</taxon>
        <taxon>Anguillidae</taxon>
        <taxon>Anguilla</taxon>
    </lineage>
</organism>
<evidence type="ECO:0000313" key="1">
    <source>
        <dbReference type="EMBL" id="JAH04758.1"/>
    </source>
</evidence>
<protein>
    <submittedName>
        <fullName evidence="1">Uncharacterized protein</fullName>
    </submittedName>
</protein>
<reference evidence="1" key="1">
    <citation type="submission" date="2014-11" db="EMBL/GenBank/DDBJ databases">
        <authorList>
            <person name="Amaro Gonzalez C."/>
        </authorList>
    </citation>
    <scope>NUCLEOTIDE SEQUENCE</scope>
</reference>
<accession>A0A0E9PLR8</accession>
<dbReference type="EMBL" id="GBXM01103819">
    <property type="protein sequence ID" value="JAH04758.1"/>
    <property type="molecule type" value="Transcribed_RNA"/>
</dbReference>
<reference evidence="1" key="2">
    <citation type="journal article" date="2015" name="Fish Shellfish Immunol.">
        <title>Early steps in the European eel (Anguilla anguilla)-Vibrio vulnificus interaction in the gills: Role of the RtxA13 toxin.</title>
        <authorList>
            <person name="Callol A."/>
            <person name="Pajuelo D."/>
            <person name="Ebbesson L."/>
            <person name="Teles M."/>
            <person name="MacKenzie S."/>
            <person name="Amaro C."/>
        </authorList>
    </citation>
    <scope>NUCLEOTIDE SEQUENCE</scope>
</reference>